<dbReference type="InterPro" id="IPR007391">
    <property type="entry name" value="Vancomycin_resist_VanW"/>
</dbReference>
<evidence type="ECO:0000256" key="1">
    <source>
        <dbReference type="ARBA" id="ARBA00022729"/>
    </source>
</evidence>
<dbReference type="Pfam" id="PF04294">
    <property type="entry name" value="VanW"/>
    <property type="match status" value="1"/>
</dbReference>
<dbReference type="STRING" id="1220589.CD32_10215"/>
<dbReference type="Gene3D" id="2.20.230.10">
    <property type="entry name" value="Resuscitation-promoting factor rpfb"/>
    <property type="match status" value="1"/>
</dbReference>
<dbReference type="SMART" id="SM01208">
    <property type="entry name" value="G5"/>
    <property type="match status" value="1"/>
</dbReference>
<keyword evidence="5" id="KW-1185">Reference proteome</keyword>
<dbReference type="EMBL" id="JPVP01000055">
    <property type="protein sequence ID" value="KGR84827.1"/>
    <property type="molecule type" value="Genomic_DNA"/>
</dbReference>
<protein>
    <recommendedName>
        <fullName evidence="3">G5 domain-containing protein</fullName>
    </recommendedName>
</protein>
<dbReference type="Pfam" id="PF07501">
    <property type="entry name" value="G5"/>
    <property type="match status" value="1"/>
</dbReference>
<gene>
    <name evidence="4" type="ORF">CD32_10215</name>
</gene>
<organism evidence="4 5">
    <name type="scientific">Lysinibacillus odysseyi 34hs-1 = NBRC 100172</name>
    <dbReference type="NCBI Taxonomy" id="1220589"/>
    <lineage>
        <taxon>Bacteria</taxon>
        <taxon>Bacillati</taxon>
        <taxon>Bacillota</taxon>
        <taxon>Bacilli</taxon>
        <taxon>Bacillales</taxon>
        <taxon>Bacillaceae</taxon>
        <taxon>Lysinibacillus</taxon>
    </lineage>
</organism>
<evidence type="ECO:0000313" key="4">
    <source>
        <dbReference type="EMBL" id="KGR84827.1"/>
    </source>
</evidence>
<name>A0A0A3JCU7_9BACI</name>
<comment type="caution">
    <text evidence="4">The sequence shown here is derived from an EMBL/GenBank/DDBJ whole genome shotgun (WGS) entry which is preliminary data.</text>
</comment>
<feature type="compositionally biased region" description="Acidic residues" evidence="2">
    <location>
        <begin position="385"/>
        <end position="399"/>
    </location>
</feature>
<evidence type="ECO:0000259" key="3">
    <source>
        <dbReference type="SMART" id="SM01208"/>
    </source>
</evidence>
<dbReference type="InterPro" id="IPR052913">
    <property type="entry name" value="Glycopeptide_resist_protein"/>
</dbReference>
<dbReference type="InterPro" id="IPR011098">
    <property type="entry name" value="G5_dom"/>
</dbReference>
<dbReference type="PANTHER" id="PTHR35788:SF1">
    <property type="entry name" value="EXPORTED PROTEIN"/>
    <property type="match status" value="1"/>
</dbReference>
<dbReference type="PANTHER" id="PTHR35788">
    <property type="entry name" value="EXPORTED PROTEIN-RELATED"/>
    <property type="match status" value="1"/>
</dbReference>
<dbReference type="OrthoDB" id="2691125at2"/>
<feature type="domain" description="G5" evidence="3">
    <location>
        <begin position="305"/>
        <end position="376"/>
    </location>
</feature>
<dbReference type="eggNOG" id="COG2720">
    <property type="taxonomic scope" value="Bacteria"/>
</dbReference>
<evidence type="ECO:0000256" key="2">
    <source>
        <dbReference type="SAM" id="MobiDB-lite"/>
    </source>
</evidence>
<proteinExistence type="predicted"/>
<feature type="compositionally biased region" description="Basic and acidic residues" evidence="2">
    <location>
        <begin position="401"/>
        <end position="440"/>
    </location>
</feature>
<sequence length="461" mass="51539">MRMKTKLILFAFIAGLLMYIISPLTNIPTENAYADQENTGSTIAGIEVDGLERDELKKTLTKAIDQWLNKPMIVSGNDSSLNIDKINIQFDIDGTISLYESKAKQKWYAFWKDEKIFHLPLEIVLNESVKEELATIAGWDTEETYAKILHHAAYLKTGEVEAVAGDTSILEANRIALAIEEIPETAFGTYDIAAILNDRVIGPGETFSFIQALGENNEIGNTEALQFIASVIYQTALQINSEIVERHSQHEIPVYLEPGIEAAVTSSGDKDLKFINRLATPIKLKLSVEAQQLKVEMYTTQQEEPVATRVVRDEEIKPRTIIRYSNELAVGQVKEVQKGKQGLRVSVYRAIDGVEELVSRDYYPPVNRVLLESARQLQTQQPAESDPDLQMDLDGDGLADVESKDDEKNVPVKQEEEGTENNNKDENPKKNQDKEVKIDEDGNPILPPGSYYDKGGNLITP</sequence>
<keyword evidence="1" id="KW-0732">Signal</keyword>
<evidence type="ECO:0000313" key="5">
    <source>
        <dbReference type="Proteomes" id="UP000030437"/>
    </source>
</evidence>
<reference evidence="4 5" key="1">
    <citation type="submission" date="2014-02" db="EMBL/GenBank/DDBJ databases">
        <title>Draft genome sequence of Lysinibacillus odysseyi NBRC 100172.</title>
        <authorList>
            <person name="Zhang F."/>
            <person name="Wang G."/>
            <person name="Zhang L."/>
        </authorList>
    </citation>
    <scope>NUCLEOTIDE SEQUENCE [LARGE SCALE GENOMIC DNA]</scope>
    <source>
        <strain evidence="4 5">NBRC 100172</strain>
    </source>
</reference>
<dbReference type="AlphaFoldDB" id="A0A0A3JCU7"/>
<feature type="region of interest" description="Disordered" evidence="2">
    <location>
        <begin position="377"/>
        <end position="461"/>
    </location>
</feature>
<dbReference type="Proteomes" id="UP000030437">
    <property type="component" value="Unassembled WGS sequence"/>
</dbReference>
<accession>A0A0A3JCU7</accession>